<dbReference type="OrthoDB" id="18996at2759"/>
<evidence type="ECO:0000313" key="2">
    <source>
        <dbReference type="EMBL" id="KAF6019657.1"/>
    </source>
</evidence>
<accession>A0A7J7J1E8</accession>
<reference evidence="2" key="1">
    <citation type="submission" date="2020-06" db="EMBL/GenBank/DDBJ databases">
        <title>Draft genome of Bugula neritina, a colonial animal packing powerful symbionts and potential medicines.</title>
        <authorList>
            <person name="Rayko M."/>
        </authorList>
    </citation>
    <scope>NUCLEOTIDE SEQUENCE [LARGE SCALE GENOMIC DNA]</scope>
    <source>
        <strain evidence="2">Kwan_BN1</strain>
    </source>
</reference>
<dbReference type="AlphaFoldDB" id="A0A7J7J1E8"/>
<organism evidence="2 3">
    <name type="scientific">Bugula neritina</name>
    <name type="common">Brown bryozoan</name>
    <name type="synonym">Sertularia neritina</name>
    <dbReference type="NCBI Taxonomy" id="10212"/>
    <lineage>
        <taxon>Eukaryota</taxon>
        <taxon>Metazoa</taxon>
        <taxon>Spiralia</taxon>
        <taxon>Lophotrochozoa</taxon>
        <taxon>Bryozoa</taxon>
        <taxon>Gymnolaemata</taxon>
        <taxon>Cheilostomatida</taxon>
        <taxon>Flustrina</taxon>
        <taxon>Buguloidea</taxon>
        <taxon>Bugulidae</taxon>
        <taxon>Bugula</taxon>
    </lineage>
</organism>
<evidence type="ECO:0000313" key="3">
    <source>
        <dbReference type="Proteomes" id="UP000593567"/>
    </source>
</evidence>
<dbReference type="PANTHER" id="PTHR23114:SF17">
    <property type="entry name" value="M7GPPPN-MRNA HYDROLASE"/>
    <property type="match status" value="1"/>
</dbReference>
<sequence length="241" mass="28050">MKKKSRYDVPTESFSKRLDTMYLTESILITIWSTQWGDQYCRLYIVPGVSLDTFFQSQSRNEIKAMQWFPVELLPKHKKDYRHKDALQGLSPNSFFMIIPFMKPLQRWIAENPYNPHAVPEKVRTQAQKDFALKSLNQYQEILSCVSPSPPHVSPKARRHARRTGPKTQRKSQSPAQIRLLQKDQVSAGYKEIEQRKISLNIGEQDTRKPGTFLGLESPLIVPCKEWKNFKLDIDAIMKSL</sequence>
<feature type="compositionally biased region" description="Basic residues" evidence="1">
    <location>
        <begin position="155"/>
        <end position="170"/>
    </location>
</feature>
<dbReference type="EMBL" id="VXIV02003216">
    <property type="protein sequence ID" value="KAF6019657.1"/>
    <property type="molecule type" value="Genomic_DNA"/>
</dbReference>
<dbReference type="GO" id="GO:0005737">
    <property type="term" value="C:cytoplasm"/>
    <property type="evidence" value="ECO:0007669"/>
    <property type="project" value="TreeGrafter"/>
</dbReference>
<gene>
    <name evidence="2" type="ORF">EB796_022020</name>
</gene>
<name>A0A7J7J1E8_BUGNE</name>
<dbReference type="Proteomes" id="UP000593567">
    <property type="component" value="Unassembled WGS sequence"/>
</dbReference>
<feature type="region of interest" description="Disordered" evidence="1">
    <location>
        <begin position="146"/>
        <end position="177"/>
    </location>
</feature>
<dbReference type="PANTHER" id="PTHR23114">
    <property type="entry name" value="M7GPPPN-MRNA HYDROLASE"/>
    <property type="match status" value="1"/>
</dbReference>
<dbReference type="GO" id="GO:0000290">
    <property type="term" value="P:deadenylation-dependent decapping of nuclear-transcribed mRNA"/>
    <property type="evidence" value="ECO:0007669"/>
    <property type="project" value="TreeGrafter"/>
</dbReference>
<evidence type="ECO:0000256" key="1">
    <source>
        <dbReference type="SAM" id="MobiDB-lite"/>
    </source>
</evidence>
<keyword evidence="3" id="KW-1185">Reference proteome</keyword>
<protein>
    <submittedName>
        <fullName evidence="2">Dcp2</fullName>
    </submittedName>
</protein>
<dbReference type="Gene3D" id="3.90.79.10">
    <property type="entry name" value="Nucleoside Triphosphate Pyrophosphohydrolase"/>
    <property type="match status" value="1"/>
</dbReference>
<proteinExistence type="predicted"/>
<comment type="caution">
    <text evidence="2">The sequence shown here is derived from an EMBL/GenBank/DDBJ whole genome shotgun (WGS) entry which is preliminary data.</text>
</comment>